<dbReference type="Proteomes" id="UP000321721">
    <property type="component" value="Unassembled WGS sequence"/>
</dbReference>
<feature type="transmembrane region" description="Helical" evidence="1">
    <location>
        <begin position="117"/>
        <end position="139"/>
    </location>
</feature>
<dbReference type="InterPro" id="IPR050640">
    <property type="entry name" value="Bact_2-comp_sensor_kinase"/>
</dbReference>
<dbReference type="PANTHER" id="PTHR34220:SF7">
    <property type="entry name" value="SENSOR HISTIDINE KINASE YPDA"/>
    <property type="match status" value="1"/>
</dbReference>
<name>A0A5C6RPX1_9FLAO</name>
<proteinExistence type="predicted"/>
<keyword evidence="3" id="KW-0418">Kinase</keyword>
<comment type="caution">
    <text evidence="3">The sequence shown here is derived from an EMBL/GenBank/DDBJ whole genome shotgun (WGS) entry which is preliminary data.</text>
</comment>
<keyword evidence="3" id="KW-0808">Transferase</keyword>
<dbReference type="EMBL" id="VOOS01000006">
    <property type="protein sequence ID" value="TXB64015.1"/>
    <property type="molecule type" value="Genomic_DNA"/>
</dbReference>
<reference evidence="3 4" key="1">
    <citation type="submission" date="2019-08" db="EMBL/GenBank/DDBJ databases">
        <title>Genome of Vicingus serpentipes NCIMB 15042.</title>
        <authorList>
            <person name="Bowman J.P."/>
        </authorList>
    </citation>
    <scope>NUCLEOTIDE SEQUENCE [LARGE SCALE GENOMIC DNA]</scope>
    <source>
        <strain evidence="3 4">NCIMB 15042</strain>
    </source>
</reference>
<dbReference type="Gene3D" id="3.30.565.10">
    <property type="entry name" value="Histidine kinase-like ATPase, C-terminal domain"/>
    <property type="match status" value="1"/>
</dbReference>
<evidence type="ECO:0000259" key="2">
    <source>
        <dbReference type="Pfam" id="PF06580"/>
    </source>
</evidence>
<feature type="transmembrane region" description="Helical" evidence="1">
    <location>
        <begin position="12"/>
        <end position="34"/>
    </location>
</feature>
<keyword evidence="1" id="KW-0472">Membrane</keyword>
<organism evidence="3 4">
    <name type="scientific">Vicingus serpentipes</name>
    <dbReference type="NCBI Taxonomy" id="1926625"/>
    <lineage>
        <taxon>Bacteria</taxon>
        <taxon>Pseudomonadati</taxon>
        <taxon>Bacteroidota</taxon>
        <taxon>Flavobacteriia</taxon>
        <taxon>Flavobacteriales</taxon>
        <taxon>Vicingaceae</taxon>
        <taxon>Vicingus</taxon>
    </lineage>
</organism>
<dbReference type="GO" id="GO:0016020">
    <property type="term" value="C:membrane"/>
    <property type="evidence" value="ECO:0007669"/>
    <property type="project" value="InterPro"/>
</dbReference>
<evidence type="ECO:0000313" key="4">
    <source>
        <dbReference type="Proteomes" id="UP000321721"/>
    </source>
</evidence>
<keyword evidence="4" id="KW-1185">Reference proteome</keyword>
<keyword evidence="1" id="KW-0812">Transmembrane</keyword>
<dbReference type="PANTHER" id="PTHR34220">
    <property type="entry name" value="SENSOR HISTIDINE KINASE YPDA"/>
    <property type="match status" value="1"/>
</dbReference>
<dbReference type="InterPro" id="IPR036890">
    <property type="entry name" value="HATPase_C_sf"/>
</dbReference>
<evidence type="ECO:0000313" key="3">
    <source>
        <dbReference type="EMBL" id="TXB64015.1"/>
    </source>
</evidence>
<dbReference type="SUPFAM" id="SSF55874">
    <property type="entry name" value="ATPase domain of HSP90 chaperone/DNA topoisomerase II/histidine kinase"/>
    <property type="match status" value="1"/>
</dbReference>
<dbReference type="Pfam" id="PF06580">
    <property type="entry name" value="His_kinase"/>
    <property type="match status" value="1"/>
</dbReference>
<accession>A0A5C6RPX1</accession>
<dbReference type="InterPro" id="IPR010559">
    <property type="entry name" value="Sig_transdc_His_kin_internal"/>
</dbReference>
<keyword evidence="1" id="KW-1133">Transmembrane helix</keyword>
<evidence type="ECO:0000256" key="1">
    <source>
        <dbReference type="SAM" id="Phobius"/>
    </source>
</evidence>
<gene>
    <name evidence="3" type="ORF">FRY74_12240</name>
</gene>
<protein>
    <submittedName>
        <fullName evidence="3">Histidine kinase</fullName>
    </submittedName>
</protein>
<feature type="domain" description="Signal transduction histidine kinase internal region" evidence="2">
    <location>
        <begin position="160"/>
        <end position="238"/>
    </location>
</feature>
<dbReference type="RefSeq" id="WP_147102014.1">
    <property type="nucleotide sequence ID" value="NZ_VOOS01000006.1"/>
</dbReference>
<feature type="transmembrane region" description="Helical" evidence="1">
    <location>
        <begin position="75"/>
        <end position="97"/>
    </location>
</feature>
<feature type="transmembrane region" description="Helical" evidence="1">
    <location>
        <begin position="46"/>
        <end position="63"/>
    </location>
</feature>
<dbReference type="GO" id="GO:0000155">
    <property type="term" value="F:phosphorelay sensor kinase activity"/>
    <property type="evidence" value="ECO:0007669"/>
    <property type="project" value="InterPro"/>
</dbReference>
<dbReference type="AlphaFoldDB" id="A0A5C6RPX1"/>
<sequence length="350" mass="40671">MLNPITSNKSYLINYSAVWTIIIGAHFAVLHWYYHISLGVALLDSFLFNVFFAFLGISLWYVVRYNKSSQKFITLFSSHLVSSLIIIGFWLVSGYLILKYSVDDLVYLSFLEGSFPWRIISGIFYYLVFILVYYVVVFYQENQQKIKEEANLKTLIKEVELNALKNQINPHFLFNSLNSISSLTISSPDKAQEMIIKLSEYLRYSLSNENEQVTTLAREIANIKLYLEIEKIRFGNRLNFELNCNKECLNAKLPAMILQPLFENAIKHGVYESIDTINVILDGRKKDDELELVLTNNFDATARQVKGEGIGLKNTQERLFLIYRRRDLLVTEKIQDTFMVTIKIPQDEKN</sequence>
<dbReference type="OrthoDB" id="9809908at2"/>